<protein>
    <submittedName>
        <fullName evidence="1">Uncharacterized protein</fullName>
    </submittedName>
</protein>
<dbReference type="Proteomes" id="UP000805193">
    <property type="component" value="Unassembled WGS sequence"/>
</dbReference>
<comment type="caution">
    <text evidence="1">The sequence shown here is derived from an EMBL/GenBank/DDBJ whole genome shotgun (WGS) entry which is preliminary data.</text>
</comment>
<sequence length="157" mass="17601">MTVSETATSTPGADSGYQEQNNGATAANDVAVLGDENLPGEVEEILKKGPKFSYEPSSRRHEILAMVRQVADREGYQARERAIGDGVDPLRRTYPQLHQGAVPHKFRNCPNYLSSDVNVREDPEARKYAWKPMLSKLQLQNIWTCSKLRRRPIGFSA</sequence>
<proteinExistence type="predicted"/>
<evidence type="ECO:0000313" key="2">
    <source>
        <dbReference type="Proteomes" id="UP000805193"/>
    </source>
</evidence>
<gene>
    <name evidence="1" type="ORF">HPB47_028034</name>
</gene>
<reference evidence="1 2" key="1">
    <citation type="journal article" date="2020" name="Cell">
        <title>Large-Scale Comparative Analyses of Tick Genomes Elucidate Their Genetic Diversity and Vector Capacities.</title>
        <authorList>
            <consortium name="Tick Genome and Microbiome Consortium (TIGMIC)"/>
            <person name="Jia N."/>
            <person name="Wang J."/>
            <person name="Shi W."/>
            <person name="Du L."/>
            <person name="Sun Y."/>
            <person name="Zhan W."/>
            <person name="Jiang J.F."/>
            <person name="Wang Q."/>
            <person name="Zhang B."/>
            <person name="Ji P."/>
            <person name="Bell-Sakyi L."/>
            <person name="Cui X.M."/>
            <person name="Yuan T.T."/>
            <person name="Jiang B.G."/>
            <person name="Yang W.F."/>
            <person name="Lam T.T."/>
            <person name="Chang Q.C."/>
            <person name="Ding S.J."/>
            <person name="Wang X.J."/>
            <person name="Zhu J.G."/>
            <person name="Ruan X.D."/>
            <person name="Zhao L."/>
            <person name="Wei J.T."/>
            <person name="Ye R.Z."/>
            <person name="Que T.C."/>
            <person name="Du C.H."/>
            <person name="Zhou Y.H."/>
            <person name="Cheng J.X."/>
            <person name="Dai P.F."/>
            <person name="Guo W.B."/>
            <person name="Han X.H."/>
            <person name="Huang E.J."/>
            <person name="Li L.F."/>
            <person name="Wei W."/>
            <person name="Gao Y.C."/>
            <person name="Liu J.Z."/>
            <person name="Shao H.Z."/>
            <person name="Wang X."/>
            <person name="Wang C.C."/>
            <person name="Yang T.C."/>
            <person name="Huo Q.B."/>
            <person name="Li W."/>
            <person name="Chen H.Y."/>
            <person name="Chen S.E."/>
            <person name="Zhou L.G."/>
            <person name="Ni X.B."/>
            <person name="Tian J.H."/>
            <person name="Sheng Y."/>
            <person name="Liu T."/>
            <person name="Pan Y.S."/>
            <person name="Xia L.Y."/>
            <person name="Li J."/>
            <person name="Zhao F."/>
            <person name="Cao W.C."/>
        </authorList>
    </citation>
    <scope>NUCLEOTIDE SEQUENCE [LARGE SCALE GENOMIC DNA]</scope>
    <source>
        <strain evidence="1">Iper-2018</strain>
    </source>
</reference>
<organism evidence="1 2">
    <name type="scientific">Ixodes persulcatus</name>
    <name type="common">Taiga tick</name>
    <dbReference type="NCBI Taxonomy" id="34615"/>
    <lineage>
        <taxon>Eukaryota</taxon>
        <taxon>Metazoa</taxon>
        <taxon>Ecdysozoa</taxon>
        <taxon>Arthropoda</taxon>
        <taxon>Chelicerata</taxon>
        <taxon>Arachnida</taxon>
        <taxon>Acari</taxon>
        <taxon>Parasitiformes</taxon>
        <taxon>Ixodida</taxon>
        <taxon>Ixodoidea</taxon>
        <taxon>Ixodidae</taxon>
        <taxon>Ixodinae</taxon>
        <taxon>Ixodes</taxon>
    </lineage>
</organism>
<name>A0AC60PUB4_IXOPE</name>
<dbReference type="EMBL" id="JABSTQ010009940">
    <property type="protein sequence ID" value="KAG0424741.1"/>
    <property type="molecule type" value="Genomic_DNA"/>
</dbReference>
<keyword evidence="2" id="KW-1185">Reference proteome</keyword>
<accession>A0AC60PUB4</accession>
<evidence type="ECO:0000313" key="1">
    <source>
        <dbReference type="EMBL" id="KAG0424741.1"/>
    </source>
</evidence>